<keyword evidence="7" id="KW-1185">Reference proteome</keyword>
<dbReference type="InterPro" id="IPR017850">
    <property type="entry name" value="Alkaline_phosphatase_core_sf"/>
</dbReference>
<protein>
    <submittedName>
        <fullName evidence="6">Arylsulfatase</fullName>
    </submittedName>
</protein>
<dbReference type="CDD" id="cd16146">
    <property type="entry name" value="ARS_like"/>
    <property type="match status" value="1"/>
</dbReference>
<keyword evidence="4" id="KW-0106">Calcium</keyword>
<organism evidence="6 7">
    <name type="scientific">Gilvimarinus japonicus</name>
    <dbReference type="NCBI Taxonomy" id="1796469"/>
    <lineage>
        <taxon>Bacteria</taxon>
        <taxon>Pseudomonadati</taxon>
        <taxon>Pseudomonadota</taxon>
        <taxon>Gammaproteobacteria</taxon>
        <taxon>Cellvibrionales</taxon>
        <taxon>Cellvibrionaceae</taxon>
        <taxon>Gilvimarinus</taxon>
    </lineage>
</organism>
<evidence type="ECO:0000256" key="1">
    <source>
        <dbReference type="ARBA" id="ARBA00008779"/>
    </source>
</evidence>
<dbReference type="Gene3D" id="2.60.120.260">
    <property type="entry name" value="Galactose-binding domain-like"/>
    <property type="match status" value="1"/>
</dbReference>
<dbReference type="Proteomes" id="UP001595548">
    <property type="component" value="Unassembled WGS sequence"/>
</dbReference>
<dbReference type="Gene3D" id="3.30.1120.10">
    <property type="match status" value="1"/>
</dbReference>
<dbReference type="PANTHER" id="PTHR42693:SF53">
    <property type="entry name" value="ENDO-4-O-SULFATASE"/>
    <property type="match status" value="1"/>
</dbReference>
<evidence type="ECO:0000256" key="4">
    <source>
        <dbReference type="ARBA" id="ARBA00022837"/>
    </source>
</evidence>
<dbReference type="PROSITE" id="PS00523">
    <property type="entry name" value="SULFATASE_1"/>
    <property type="match status" value="1"/>
</dbReference>
<proteinExistence type="inferred from homology"/>
<sequence length="594" mass="66405">MSAFIASLVACSTQTNIASQRPNILLVLTDDQGWGDLGLNGNQKIDTPTIDKLAHDGVSFDRFYVSPVCSPTRASLLTGRHSLATGVHSVTRGGEKMLPDEQTIAEYLQDAGYKTGLFGKWHNGLQYPHNPLGQGFDEFYGFADGHITDYFDGHLQHNRSTEAFAGYLPDRLTDHAIEFMRDNQQPFFAYLSFNTPHSPFELPQQYFDKYKKRGLTNVEASVYGMVENIDQNLQRVFRQLERNGSLNNTIVVFLSDNGPAFPGGQARYNGEMKGWKGKLDEGGVRVPFIISWPDHISGGRRITPIAQHLDVLPTLLALTGIDSAPVKPIHGDDLTPLILDANQAQAVNWPDRTLFTHHFRNTTRPDEVAISESPGAVRTQRWLATSDHNDHWSLYDLEADPKQTQNVASEHPTRLAELKQEYAQWYRKTRLPDYTPLPVHVGHAGYPEVMFPAHEAAIVKEGVNYRHGDGWAHDWLISTGQTAGQIQWPIDVINGGSYELVIGYETPDGSYDGEITAQAQGARYTFDSLPPYQSTVRQGQRRAETGEAPTQSWAEQSQKIKLHAGPGELTLSFGRDAQNRNLAVKYLRLVKRND</sequence>
<dbReference type="PANTHER" id="PTHR42693">
    <property type="entry name" value="ARYLSULFATASE FAMILY MEMBER"/>
    <property type="match status" value="1"/>
</dbReference>
<accession>A0ABV7HXQ9</accession>
<keyword evidence="2" id="KW-0479">Metal-binding</keyword>
<keyword evidence="3" id="KW-0378">Hydrolase</keyword>
<feature type="domain" description="Sulfatase N-terminal" evidence="5">
    <location>
        <begin position="22"/>
        <end position="321"/>
    </location>
</feature>
<evidence type="ECO:0000256" key="3">
    <source>
        <dbReference type="ARBA" id="ARBA00022801"/>
    </source>
</evidence>
<dbReference type="EMBL" id="JBHRTL010000028">
    <property type="protein sequence ID" value="MFC3156207.1"/>
    <property type="molecule type" value="Genomic_DNA"/>
</dbReference>
<evidence type="ECO:0000259" key="5">
    <source>
        <dbReference type="Pfam" id="PF00884"/>
    </source>
</evidence>
<dbReference type="InterPro" id="IPR024607">
    <property type="entry name" value="Sulfatase_CS"/>
</dbReference>
<evidence type="ECO:0000313" key="7">
    <source>
        <dbReference type="Proteomes" id="UP001595548"/>
    </source>
</evidence>
<dbReference type="Pfam" id="PF00884">
    <property type="entry name" value="Sulfatase"/>
    <property type="match status" value="1"/>
</dbReference>
<dbReference type="SUPFAM" id="SSF53649">
    <property type="entry name" value="Alkaline phosphatase-like"/>
    <property type="match status" value="1"/>
</dbReference>
<comment type="similarity">
    <text evidence="1">Belongs to the sulfatase family.</text>
</comment>
<dbReference type="InterPro" id="IPR000917">
    <property type="entry name" value="Sulfatase_N"/>
</dbReference>
<gene>
    <name evidence="6" type="ORF">ACFOEB_13435</name>
</gene>
<dbReference type="RefSeq" id="WP_382417360.1">
    <property type="nucleotide sequence ID" value="NZ_AP031500.1"/>
</dbReference>
<reference evidence="7" key="1">
    <citation type="journal article" date="2019" name="Int. J. Syst. Evol. Microbiol.">
        <title>The Global Catalogue of Microorganisms (GCM) 10K type strain sequencing project: providing services to taxonomists for standard genome sequencing and annotation.</title>
        <authorList>
            <consortium name="The Broad Institute Genomics Platform"/>
            <consortium name="The Broad Institute Genome Sequencing Center for Infectious Disease"/>
            <person name="Wu L."/>
            <person name="Ma J."/>
        </authorList>
    </citation>
    <scope>NUCLEOTIDE SEQUENCE [LARGE SCALE GENOMIC DNA]</scope>
    <source>
        <strain evidence="7">KCTC 52141</strain>
    </source>
</reference>
<dbReference type="InterPro" id="IPR050738">
    <property type="entry name" value="Sulfatase"/>
</dbReference>
<name>A0ABV7HXQ9_9GAMM</name>
<dbReference type="Gene3D" id="3.40.720.10">
    <property type="entry name" value="Alkaline Phosphatase, subunit A"/>
    <property type="match status" value="1"/>
</dbReference>
<evidence type="ECO:0000313" key="6">
    <source>
        <dbReference type="EMBL" id="MFC3156207.1"/>
    </source>
</evidence>
<evidence type="ECO:0000256" key="2">
    <source>
        <dbReference type="ARBA" id="ARBA00022723"/>
    </source>
</evidence>
<comment type="caution">
    <text evidence="6">The sequence shown here is derived from an EMBL/GenBank/DDBJ whole genome shotgun (WGS) entry which is preliminary data.</text>
</comment>